<dbReference type="GO" id="GO:0006813">
    <property type="term" value="P:potassium ion transport"/>
    <property type="evidence" value="ECO:0007669"/>
    <property type="project" value="InterPro"/>
</dbReference>
<evidence type="ECO:0000259" key="1">
    <source>
        <dbReference type="PROSITE" id="PS51201"/>
    </source>
</evidence>
<accession>H5S8Z1</accession>
<dbReference type="PROSITE" id="PS51202">
    <property type="entry name" value="RCK_C"/>
    <property type="match status" value="1"/>
</dbReference>
<evidence type="ECO:0000313" key="3">
    <source>
        <dbReference type="EMBL" id="BAL52482.1"/>
    </source>
</evidence>
<feature type="domain" description="RCK N-terminal" evidence="1">
    <location>
        <begin position="3"/>
        <end position="119"/>
    </location>
</feature>
<dbReference type="EMBL" id="AP011634">
    <property type="protein sequence ID" value="BAL52627.1"/>
    <property type="molecule type" value="Genomic_DNA"/>
</dbReference>
<dbReference type="Pfam" id="PF02080">
    <property type="entry name" value="TrkA_C"/>
    <property type="match status" value="1"/>
</dbReference>
<dbReference type="InterPro" id="IPR006037">
    <property type="entry name" value="RCK_C"/>
</dbReference>
<dbReference type="PANTHER" id="PTHR43833:SF7">
    <property type="entry name" value="KTR SYSTEM POTASSIUM UPTAKE PROTEIN C"/>
    <property type="match status" value="1"/>
</dbReference>
<feature type="domain" description="RCK C-terminal" evidence="2">
    <location>
        <begin position="136"/>
        <end position="218"/>
    </location>
</feature>
<proteinExistence type="predicted"/>
<gene>
    <name evidence="3" type="ORF">HGMM_F01E02C25</name>
    <name evidence="4" type="ORF">HGMM_F01H03C29</name>
</gene>
<dbReference type="InterPro" id="IPR036721">
    <property type="entry name" value="RCK_C_sf"/>
</dbReference>
<dbReference type="InterPro" id="IPR050721">
    <property type="entry name" value="Trk_Ktr_HKT_K-transport"/>
</dbReference>
<dbReference type="Pfam" id="PF02254">
    <property type="entry name" value="TrkA_N"/>
    <property type="match status" value="1"/>
</dbReference>
<dbReference type="AlphaFoldDB" id="H5S8Z1"/>
<dbReference type="Gene3D" id="3.40.50.720">
    <property type="entry name" value="NAD(P)-binding Rossmann-like Domain"/>
    <property type="match status" value="1"/>
</dbReference>
<dbReference type="InterPro" id="IPR036291">
    <property type="entry name" value="NAD(P)-bd_dom_sf"/>
</dbReference>
<dbReference type="PANTHER" id="PTHR43833">
    <property type="entry name" value="POTASSIUM CHANNEL PROTEIN 2-RELATED-RELATED"/>
    <property type="match status" value="1"/>
</dbReference>
<dbReference type="SUPFAM" id="SSF116726">
    <property type="entry name" value="TrkA C-terminal domain-like"/>
    <property type="match status" value="1"/>
</dbReference>
<reference evidence="4" key="2">
    <citation type="journal article" date="2012" name="PLoS ONE">
        <title>A Deeply Branching Thermophilic Bacterium with an Ancient Acetyl-CoA Pathway Dominates a Subsurface Ecosystem.</title>
        <authorList>
            <person name="Takami H."/>
            <person name="Noguchi H."/>
            <person name="Takaki Y."/>
            <person name="Uchiyama I."/>
            <person name="Toyoda A."/>
            <person name="Nishi S."/>
            <person name="Chee G.-J."/>
            <person name="Arai W."/>
            <person name="Nunoura T."/>
            <person name="Itoh T."/>
            <person name="Hattori M."/>
            <person name="Takai K."/>
        </authorList>
    </citation>
    <scope>NUCLEOTIDE SEQUENCE</scope>
</reference>
<dbReference type="InterPro" id="IPR003148">
    <property type="entry name" value="RCK_N"/>
</dbReference>
<name>H5S8Z1_9BACT</name>
<protein>
    <submittedName>
        <fullName evidence="4">Trk system potassium uptake protein TrkA</fullName>
    </submittedName>
</protein>
<dbReference type="SUPFAM" id="SSF51735">
    <property type="entry name" value="NAD(P)-binding Rossmann-fold domains"/>
    <property type="match status" value="1"/>
</dbReference>
<sequence>MQKRIFAVLGLGNFGFHVAKTLSQAGYEVLALDRDSEKVQTASEFVTYALQCDSMDLAALREAGVHNADVAVVSMGDDIEASVLTVMNLKELGVREIIAKANSEIHGKVLSNLGVRRVVHPEQESAIRLAHSLITPNLLEYLELVPGYSVVEIPAPSRLVGKTLLESQLRTRYRVNVIAIKKDNTVNLNPAPQDRLEAGDILVIIGKEEDIQHLSSLP</sequence>
<dbReference type="Gene3D" id="3.30.70.1450">
    <property type="entry name" value="Regulator of K+ conductance, C-terminal domain"/>
    <property type="match status" value="1"/>
</dbReference>
<evidence type="ECO:0000259" key="2">
    <source>
        <dbReference type="PROSITE" id="PS51202"/>
    </source>
</evidence>
<organism evidence="4">
    <name type="scientific">uncultured Acetothermia bacterium</name>
    <dbReference type="NCBI Taxonomy" id="236499"/>
    <lineage>
        <taxon>Bacteria</taxon>
        <taxon>Candidatus Bipolaricaulota</taxon>
        <taxon>environmental samples</taxon>
    </lineage>
</organism>
<reference evidence="4" key="1">
    <citation type="journal article" date="2005" name="Environ. Microbiol.">
        <title>Genetic and functional properties of uncultivated thermophilic crenarchaeotes from a subsurface gold mine as revealed by analysis of genome fragments.</title>
        <authorList>
            <person name="Nunoura T."/>
            <person name="Hirayama H."/>
            <person name="Takami H."/>
            <person name="Oida H."/>
            <person name="Nishi S."/>
            <person name="Shimamura S."/>
            <person name="Suzuki Y."/>
            <person name="Inagaki F."/>
            <person name="Takai K."/>
            <person name="Nealson K.H."/>
            <person name="Horikoshi K."/>
        </authorList>
    </citation>
    <scope>NUCLEOTIDE SEQUENCE</scope>
</reference>
<evidence type="ECO:0000313" key="4">
    <source>
        <dbReference type="EMBL" id="BAL52627.1"/>
    </source>
</evidence>
<dbReference type="EMBL" id="AP011629">
    <property type="protein sequence ID" value="BAL52482.1"/>
    <property type="molecule type" value="Genomic_DNA"/>
</dbReference>
<dbReference type="GO" id="GO:0008324">
    <property type="term" value="F:monoatomic cation transmembrane transporter activity"/>
    <property type="evidence" value="ECO:0007669"/>
    <property type="project" value="InterPro"/>
</dbReference>
<dbReference type="PROSITE" id="PS51201">
    <property type="entry name" value="RCK_N"/>
    <property type="match status" value="1"/>
</dbReference>